<dbReference type="RefSeq" id="WP_355667612.1">
    <property type="nucleotide sequence ID" value="NZ_JBEXRX010000149.1"/>
</dbReference>
<dbReference type="PANTHER" id="PTHR33164:SF57">
    <property type="entry name" value="MARR-FAMILY TRANSCRIPTIONAL REGULATOR"/>
    <property type="match status" value="1"/>
</dbReference>
<dbReference type="Pfam" id="PF12802">
    <property type="entry name" value="MarR_2"/>
    <property type="match status" value="1"/>
</dbReference>
<dbReference type="InterPro" id="IPR039422">
    <property type="entry name" value="MarR/SlyA-like"/>
</dbReference>
<reference evidence="2 3" key="1">
    <citation type="submission" date="2024-06" db="EMBL/GenBank/DDBJ databases">
        <title>The Natural Products Discovery Center: Release of the First 8490 Sequenced Strains for Exploring Actinobacteria Biosynthetic Diversity.</title>
        <authorList>
            <person name="Kalkreuter E."/>
            <person name="Kautsar S.A."/>
            <person name="Yang D."/>
            <person name="Bader C.D."/>
            <person name="Teijaro C.N."/>
            <person name="Fluegel L."/>
            <person name="Davis C.M."/>
            <person name="Simpson J.R."/>
            <person name="Lauterbach L."/>
            <person name="Steele A.D."/>
            <person name="Gui C."/>
            <person name="Meng S."/>
            <person name="Li G."/>
            <person name="Viehrig K."/>
            <person name="Ye F."/>
            <person name="Su P."/>
            <person name="Kiefer A.F."/>
            <person name="Nichols A."/>
            <person name="Cepeda A.J."/>
            <person name="Yan W."/>
            <person name="Fan B."/>
            <person name="Jiang Y."/>
            <person name="Adhikari A."/>
            <person name="Zheng C.-J."/>
            <person name="Schuster L."/>
            <person name="Cowan T.M."/>
            <person name="Smanski M.J."/>
            <person name="Chevrette M.G."/>
            <person name="De Carvalho L.P.S."/>
            <person name="Shen B."/>
        </authorList>
    </citation>
    <scope>NUCLEOTIDE SEQUENCE [LARGE SCALE GENOMIC DNA]</scope>
    <source>
        <strain evidence="2 3">NPDC006286</strain>
    </source>
</reference>
<evidence type="ECO:0000313" key="3">
    <source>
        <dbReference type="Proteomes" id="UP001550348"/>
    </source>
</evidence>
<dbReference type="Gene3D" id="1.10.10.10">
    <property type="entry name" value="Winged helix-like DNA-binding domain superfamily/Winged helix DNA-binding domain"/>
    <property type="match status" value="1"/>
</dbReference>
<protein>
    <submittedName>
        <fullName evidence="2">MarR family winged helix-turn-helix transcriptional regulator</fullName>
    </submittedName>
</protein>
<dbReference type="InterPro" id="IPR000835">
    <property type="entry name" value="HTH_MarR-typ"/>
</dbReference>
<dbReference type="InterPro" id="IPR036390">
    <property type="entry name" value="WH_DNA-bd_sf"/>
</dbReference>
<dbReference type="EMBL" id="JBEXRX010000149">
    <property type="protein sequence ID" value="MEU0156074.1"/>
    <property type="molecule type" value="Genomic_DNA"/>
</dbReference>
<accession>A0ABV2VUF7</accession>
<gene>
    <name evidence="2" type="ORF">ABZ071_30105</name>
</gene>
<comment type="caution">
    <text evidence="2">The sequence shown here is derived from an EMBL/GenBank/DDBJ whole genome shotgun (WGS) entry which is preliminary data.</text>
</comment>
<dbReference type="PROSITE" id="PS50995">
    <property type="entry name" value="HTH_MARR_2"/>
    <property type="match status" value="1"/>
</dbReference>
<dbReference type="Proteomes" id="UP001550348">
    <property type="component" value="Unassembled WGS sequence"/>
</dbReference>
<keyword evidence="3" id="KW-1185">Reference proteome</keyword>
<sequence length="165" mass="18720">MDERITDEHDQVLDAVGAAFARLRRRTALIDVDPPVTRKDMTRNQVINIVDEAAGEITVGGVAEQLAVDPSVASRLVTECINDGYLVRKASQRDGRRTVLELSEAGVRLRDRFRRQHRQAFVKITHDWPELKRLTFARLLIEYADASVALTNQRHDHGANRRESP</sequence>
<dbReference type="InterPro" id="IPR036388">
    <property type="entry name" value="WH-like_DNA-bd_sf"/>
</dbReference>
<dbReference type="SMART" id="SM00347">
    <property type="entry name" value="HTH_MARR"/>
    <property type="match status" value="1"/>
</dbReference>
<organism evidence="2 3">
    <name type="scientific">Micromonospora fulviviridis</name>
    <dbReference type="NCBI Taxonomy" id="47860"/>
    <lineage>
        <taxon>Bacteria</taxon>
        <taxon>Bacillati</taxon>
        <taxon>Actinomycetota</taxon>
        <taxon>Actinomycetes</taxon>
        <taxon>Micromonosporales</taxon>
        <taxon>Micromonosporaceae</taxon>
        <taxon>Micromonospora</taxon>
    </lineage>
</organism>
<dbReference type="PANTHER" id="PTHR33164">
    <property type="entry name" value="TRANSCRIPTIONAL REGULATOR, MARR FAMILY"/>
    <property type="match status" value="1"/>
</dbReference>
<name>A0ABV2VUF7_9ACTN</name>
<proteinExistence type="predicted"/>
<feature type="domain" description="HTH marR-type" evidence="1">
    <location>
        <begin position="9"/>
        <end position="145"/>
    </location>
</feature>
<evidence type="ECO:0000313" key="2">
    <source>
        <dbReference type="EMBL" id="MEU0156074.1"/>
    </source>
</evidence>
<dbReference type="SUPFAM" id="SSF46785">
    <property type="entry name" value="Winged helix' DNA-binding domain"/>
    <property type="match status" value="1"/>
</dbReference>
<evidence type="ECO:0000259" key="1">
    <source>
        <dbReference type="PROSITE" id="PS50995"/>
    </source>
</evidence>